<protein>
    <submittedName>
        <fullName evidence="5">AAA family ATPase</fullName>
    </submittedName>
</protein>
<keyword evidence="2" id="KW-0067">ATP-binding</keyword>
<keyword evidence="6" id="KW-1185">Reference proteome</keyword>
<reference evidence="5" key="1">
    <citation type="submission" date="2022-07" db="EMBL/GenBank/DDBJ databases">
        <title>Complete genome of Mycoplasma caviae type strain G122.</title>
        <authorList>
            <person name="Spergser J."/>
        </authorList>
    </citation>
    <scope>NUCLEOTIDE SEQUENCE</scope>
    <source>
        <strain evidence="5">G122</strain>
    </source>
</reference>
<evidence type="ECO:0000313" key="6">
    <source>
        <dbReference type="Proteomes" id="UP001058569"/>
    </source>
</evidence>
<name>A0ABY5J2N0_9BACT</name>
<dbReference type="RefSeq" id="WP_256553205.1">
    <property type="nucleotide sequence ID" value="NZ_CP101806.1"/>
</dbReference>
<evidence type="ECO:0000256" key="1">
    <source>
        <dbReference type="ARBA" id="ARBA00022741"/>
    </source>
</evidence>
<dbReference type="Gene3D" id="3.40.50.300">
    <property type="entry name" value="P-loop containing nucleotide triphosphate hydrolases"/>
    <property type="match status" value="2"/>
</dbReference>
<dbReference type="Pfam" id="PF13538">
    <property type="entry name" value="UvrD_C_2"/>
    <property type="match status" value="1"/>
</dbReference>
<evidence type="ECO:0000259" key="4">
    <source>
        <dbReference type="Pfam" id="PF18335"/>
    </source>
</evidence>
<dbReference type="InterPro" id="IPR050534">
    <property type="entry name" value="Coronavir_polyprotein_1ab"/>
</dbReference>
<dbReference type="Pfam" id="PF13245">
    <property type="entry name" value="AAA_19"/>
    <property type="match status" value="1"/>
</dbReference>
<dbReference type="SUPFAM" id="SSF52540">
    <property type="entry name" value="P-loop containing nucleoside triphosphate hydrolases"/>
    <property type="match status" value="1"/>
</dbReference>
<evidence type="ECO:0000259" key="3">
    <source>
        <dbReference type="Pfam" id="PF13538"/>
    </source>
</evidence>
<dbReference type="EMBL" id="CP101806">
    <property type="protein sequence ID" value="UUD35252.1"/>
    <property type="molecule type" value="Genomic_DNA"/>
</dbReference>
<dbReference type="CDD" id="cd18809">
    <property type="entry name" value="SF1_C_RecD"/>
    <property type="match status" value="1"/>
</dbReference>
<sequence length="749" mass="87278">MQTKDTIRVKGNIKKVRKGLANKWVLFDFKSVDNQIYVVYARINSEDFLQPNHLYEMVLSGPNKYNNYMLEEYSMVETTNDDLKLLLKNNVKGFKEEDHKKLKENVGENYLDVIKETPKEQRKIFHQYIKPLMLRKIESFIEEVMKMNKDEKFFVINNIFNFYTKLKQKLPLTKNDSYLDFFDKDKDDHEDPYFVLYIELGFNFDVVDNFASLLNYSKTCDTRHNAIVYKSILDYALQVNDTYYNLQDLYKNWVEFANAWMLSNKLLIDEASIDNLFLKSVNELIRLKKLVFEEKEDGPTIALSYIREQEDFIFNKLISIKNKISKKVSSIEDKSLTNKQLEALNCALNESISIISGFPGTGKTHIINHIYESLIDQKAYKKSEIEILTPTGRAAINIKNKSDNLPAKTIHNYLRIDKEDDEAVYNTDCEKTKVIIIDEFSMVNLKIFHILLSHLSNLEKIIIVGDKDQLPCIGPGNIMRDLCSWNFIPKTLLVENQRTESDEICEHFLSINNPKIKQVEIGSTNTIQMKEINSEELLNELAYLYKTYNPEYNTEKMVTLIPLYEGSVGAKAVNKWLQSEKLNNYTFKLPKFKQSKHNYISIRDGVSFYLFDNVIQLVNDYEKNVFNGEIGIIKEIINDKKLVVEFPQGGSKFKTITYSKSEIYTNLSLAYALTVHKFQGSEAPNVVIPIFDDYSRMLNKKLLYTAVSRAKEKLFILGDLNLYAKKTKTEGTQEKNSYLFDLIKKNEKI</sequence>
<dbReference type="Pfam" id="PF18335">
    <property type="entry name" value="SH3_13"/>
    <property type="match status" value="1"/>
</dbReference>
<gene>
    <name evidence="5" type="ORF">NPA07_05630</name>
</gene>
<dbReference type="CDD" id="cd17933">
    <property type="entry name" value="DEXSc_RecD-like"/>
    <property type="match status" value="1"/>
</dbReference>
<dbReference type="InterPro" id="IPR041451">
    <property type="entry name" value="RecD2_SH13"/>
</dbReference>
<accession>A0ABY5J2N0</accession>
<evidence type="ECO:0000256" key="2">
    <source>
        <dbReference type="ARBA" id="ARBA00022840"/>
    </source>
</evidence>
<keyword evidence="1" id="KW-0547">Nucleotide-binding</keyword>
<dbReference type="PANTHER" id="PTHR43788:SF6">
    <property type="entry name" value="DNA HELICASE B"/>
    <property type="match status" value="1"/>
</dbReference>
<feature type="domain" description="ATP-dependent RecD2 DNA helicase SH3" evidence="4">
    <location>
        <begin position="597"/>
        <end position="646"/>
    </location>
</feature>
<feature type="domain" description="UvrD-like helicase C-terminal" evidence="3">
    <location>
        <begin position="669"/>
        <end position="716"/>
    </location>
</feature>
<dbReference type="PANTHER" id="PTHR43788">
    <property type="entry name" value="DNA2/NAM7 HELICASE FAMILY MEMBER"/>
    <property type="match status" value="1"/>
</dbReference>
<dbReference type="Gene3D" id="2.30.30.940">
    <property type="match status" value="1"/>
</dbReference>
<proteinExistence type="predicted"/>
<organism evidence="5 6">
    <name type="scientific">Mycoplasmopsis caviae</name>
    <dbReference type="NCBI Taxonomy" id="55603"/>
    <lineage>
        <taxon>Bacteria</taxon>
        <taxon>Bacillati</taxon>
        <taxon>Mycoplasmatota</taxon>
        <taxon>Mycoplasmoidales</taxon>
        <taxon>Metamycoplasmataceae</taxon>
        <taxon>Mycoplasmopsis</taxon>
    </lineage>
</organism>
<dbReference type="Proteomes" id="UP001058569">
    <property type="component" value="Chromosome"/>
</dbReference>
<evidence type="ECO:0000313" key="5">
    <source>
        <dbReference type="EMBL" id="UUD35252.1"/>
    </source>
</evidence>
<dbReference type="InterPro" id="IPR027417">
    <property type="entry name" value="P-loop_NTPase"/>
</dbReference>
<dbReference type="InterPro" id="IPR027785">
    <property type="entry name" value="UvrD-like_helicase_C"/>
</dbReference>